<dbReference type="Proteomes" id="UP000070186">
    <property type="component" value="Unassembled WGS sequence"/>
</dbReference>
<comment type="caution">
    <text evidence="7">The sequence shown here is derived from an EMBL/GenBank/DDBJ whole genome shotgun (WGS) entry which is preliminary data.</text>
</comment>
<dbReference type="PROSITE" id="PS50110">
    <property type="entry name" value="RESPONSE_REGULATORY"/>
    <property type="match status" value="1"/>
</dbReference>
<dbReference type="InterPro" id="IPR029787">
    <property type="entry name" value="Nucleotide_cyclase"/>
</dbReference>
<feature type="domain" description="GGDEF" evidence="6">
    <location>
        <begin position="406"/>
        <end position="538"/>
    </location>
</feature>
<dbReference type="Gene3D" id="3.40.50.2300">
    <property type="match status" value="1"/>
</dbReference>
<dbReference type="FunFam" id="3.30.70.270:FF:000001">
    <property type="entry name" value="Diguanylate cyclase domain protein"/>
    <property type="match status" value="1"/>
</dbReference>
<feature type="domain" description="Response regulatory" evidence="5">
    <location>
        <begin position="251"/>
        <end position="367"/>
    </location>
</feature>
<evidence type="ECO:0000313" key="7">
    <source>
        <dbReference type="EMBL" id="KXB31865.1"/>
    </source>
</evidence>
<dbReference type="InterPro" id="IPR000160">
    <property type="entry name" value="GGDEF_dom"/>
</dbReference>
<dbReference type="CDD" id="cd01949">
    <property type="entry name" value="GGDEF"/>
    <property type="match status" value="1"/>
</dbReference>
<dbReference type="SUPFAM" id="SSF52172">
    <property type="entry name" value="CheY-like"/>
    <property type="match status" value="1"/>
</dbReference>
<sequence>MPAISHSVIALAETLELRWKSYREGGDSDVFVEFTLSLNGLTEQLSRQHLPGLVRACQELENAALALFGDRSMHPIPDDQASAIERQLGIILTELHRHETPAVQPRRQTDEPDNNDEAWHRPRRVLIVSRAEHPWTASLSEQLSFFGFKPAEQRWESTAFDIENEPPLAIVFIPDREGCVYPLSAITAIKALRTACPTSYFYCLSVPASLESIVQLQRAGADACVPVGNKVSDVLSRILDLVETREHEVHRVLVVEDSATAIAHIRRSLSQHGIDSRAIGDPRTLLQAAADYRPDAILMDMYMPFCTGVEVTSALRQIPEYQSLPVIYLSSETDIAQQVEALRLGGDQFLTKPINPIILASVVRTKIERYREMLYSGRHDSLTGLLNHSTSKGQLESLLRTSSPARHLVVAMIDIDRFKSINDNYGHPVGDQVIRSLAWLLRGRLRNSDLIGRYGGEEFIIALPDADLERACSLLDRIREDFSQLPHAHARGALRASFSCGVAALPDYTTAASLIEAADQALLEAKRSGRNRLVRAPRPQHDSVVRMQMKEPAGG</sequence>
<gene>
    <name evidence="7" type="ORF">AT959_05845</name>
</gene>
<evidence type="ECO:0000256" key="4">
    <source>
        <dbReference type="SAM" id="MobiDB-lite"/>
    </source>
</evidence>
<proteinExistence type="predicted"/>
<dbReference type="PROSITE" id="PS50887">
    <property type="entry name" value="GGDEF"/>
    <property type="match status" value="1"/>
</dbReference>
<evidence type="ECO:0000259" key="5">
    <source>
        <dbReference type="PROSITE" id="PS50110"/>
    </source>
</evidence>
<organism evidence="7 8">
    <name type="scientific">Dechloromonas denitrificans</name>
    <dbReference type="NCBI Taxonomy" id="281362"/>
    <lineage>
        <taxon>Bacteria</taxon>
        <taxon>Pseudomonadati</taxon>
        <taxon>Pseudomonadota</taxon>
        <taxon>Betaproteobacteria</taxon>
        <taxon>Rhodocyclales</taxon>
        <taxon>Azonexaceae</taxon>
        <taxon>Dechloromonas</taxon>
    </lineage>
</organism>
<keyword evidence="3" id="KW-0597">Phosphoprotein</keyword>
<dbReference type="InterPro" id="IPR043128">
    <property type="entry name" value="Rev_trsase/Diguanyl_cyclase"/>
</dbReference>
<dbReference type="GO" id="GO:1902201">
    <property type="term" value="P:negative regulation of bacterial-type flagellum-dependent cell motility"/>
    <property type="evidence" value="ECO:0007669"/>
    <property type="project" value="TreeGrafter"/>
</dbReference>
<feature type="modified residue" description="4-aspartylphosphate" evidence="3">
    <location>
        <position position="300"/>
    </location>
</feature>
<dbReference type="GO" id="GO:0052621">
    <property type="term" value="F:diguanylate cyclase activity"/>
    <property type="evidence" value="ECO:0007669"/>
    <property type="project" value="UniProtKB-EC"/>
</dbReference>
<dbReference type="AlphaFoldDB" id="A0A133XLP1"/>
<evidence type="ECO:0000256" key="1">
    <source>
        <dbReference type="ARBA" id="ARBA00012528"/>
    </source>
</evidence>
<dbReference type="RefSeq" id="WP_066881580.1">
    <property type="nucleotide sequence ID" value="NZ_LODL01000010.1"/>
</dbReference>
<feature type="region of interest" description="Disordered" evidence="4">
    <location>
        <begin position="99"/>
        <end position="118"/>
    </location>
</feature>
<dbReference type="InterPro" id="IPR001789">
    <property type="entry name" value="Sig_transdc_resp-reg_receiver"/>
</dbReference>
<reference evidence="7 8" key="1">
    <citation type="submission" date="2015-12" db="EMBL/GenBank/DDBJ databases">
        <title>Nitrous oxide reduction kinetics distinguish bacteria harboring typical versus atypical NosZ.</title>
        <authorList>
            <person name="Yoon S."/>
            <person name="Nissen S."/>
            <person name="Park D."/>
            <person name="Sanford R.A."/>
            <person name="Loeffler F.E."/>
        </authorList>
    </citation>
    <scope>NUCLEOTIDE SEQUENCE [LARGE SCALE GENOMIC DNA]</scope>
    <source>
        <strain evidence="7 8">ATCC BAA-841</strain>
    </source>
</reference>
<dbReference type="PANTHER" id="PTHR45138:SF9">
    <property type="entry name" value="DIGUANYLATE CYCLASE DGCM-RELATED"/>
    <property type="match status" value="1"/>
</dbReference>
<dbReference type="InterPro" id="IPR011006">
    <property type="entry name" value="CheY-like_superfamily"/>
</dbReference>
<dbReference type="SUPFAM" id="SSF55073">
    <property type="entry name" value="Nucleotide cyclase"/>
    <property type="match status" value="1"/>
</dbReference>
<name>A0A133XLP1_9RHOO</name>
<dbReference type="Pfam" id="PF00990">
    <property type="entry name" value="GGDEF"/>
    <property type="match status" value="1"/>
</dbReference>
<dbReference type="GO" id="GO:0043709">
    <property type="term" value="P:cell adhesion involved in single-species biofilm formation"/>
    <property type="evidence" value="ECO:0007669"/>
    <property type="project" value="TreeGrafter"/>
</dbReference>
<evidence type="ECO:0000256" key="2">
    <source>
        <dbReference type="ARBA" id="ARBA00034247"/>
    </source>
</evidence>
<dbReference type="NCBIfam" id="TIGR00254">
    <property type="entry name" value="GGDEF"/>
    <property type="match status" value="1"/>
</dbReference>
<evidence type="ECO:0000313" key="8">
    <source>
        <dbReference type="Proteomes" id="UP000070186"/>
    </source>
</evidence>
<comment type="catalytic activity">
    <reaction evidence="2">
        <text>2 GTP = 3',3'-c-di-GMP + 2 diphosphate</text>
        <dbReference type="Rhea" id="RHEA:24898"/>
        <dbReference type="ChEBI" id="CHEBI:33019"/>
        <dbReference type="ChEBI" id="CHEBI:37565"/>
        <dbReference type="ChEBI" id="CHEBI:58805"/>
        <dbReference type="EC" id="2.7.7.65"/>
    </reaction>
</comment>
<dbReference type="EC" id="2.7.7.65" evidence="1"/>
<dbReference type="STRING" id="281362.AT959_05845"/>
<evidence type="ECO:0000259" key="6">
    <source>
        <dbReference type="PROSITE" id="PS50887"/>
    </source>
</evidence>
<dbReference type="GO" id="GO:0000160">
    <property type="term" value="P:phosphorelay signal transduction system"/>
    <property type="evidence" value="ECO:0007669"/>
    <property type="project" value="InterPro"/>
</dbReference>
<dbReference type="SMART" id="SM00267">
    <property type="entry name" value="GGDEF"/>
    <property type="match status" value="1"/>
</dbReference>
<dbReference type="EMBL" id="LODL01000010">
    <property type="protein sequence ID" value="KXB31865.1"/>
    <property type="molecule type" value="Genomic_DNA"/>
</dbReference>
<dbReference type="Gene3D" id="3.30.70.270">
    <property type="match status" value="1"/>
</dbReference>
<dbReference type="Pfam" id="PF00072">
    <property type="entry name" value="Response_reg"/>
    <property type="match status" value="1"/>
</dbReference>
<evidence type="ECO:0000256" key="3">
    <source>
        <dbReference type="PROSITE-ProRule" id="PRU00169"/>
    </source>
</evidence>
<dbReference type="SMART" id="SM00448">
    <property type="entry name" value="REC"/>
    <property type="match status" value="1"/>
</dbReference>
<dbReference type="PANTHER" id="PTHR45138">
    <property type="entry name" value="REGULATORY COMPONENTS OF SENSORY TRANSDUCTION SYSTEM"/>
    <property type="match status" value="1"/>
</dbReference>
<dbReference type="GO" id="GO:0005886">
    <property type="term" value="C:plasma membrane"/>
    <property type="evidence" value="ECO:0007669"/>
    <property type="project" value="TreeGrafter"/>
</dbReference>
<accession>A0A133XLP1</accession>
<dbReference type="InterPro" id="IPR050469">
    <property type="entry name" value="Diguanylate_Cyclase"/>
</dbReference>
<keyword evidence="8" id="KW-1185">Reference proteome</keyword>
<protein>
    <recommendedName>
        <fullName evidence="1">diguanylate cyclase</fullName>
        <ecNumber evidence="1">2.7.7.65</ecNumber>
    </recommendedName>
</protein>